<sequence length="953" mass="106482">MARKSSLKAPKQQASGEAEVRPRESMDVSFAQGSARSHESDAEDVEPDHNDAPGQGMMSDSFSGKISHLGSELPDQPPRNSGMRIPYATGKDVQGTMQPSRIQNPSRMSSLRKPPGLVRPGLKPLGGLLKSSTITALDPAYQNPGREPFVLKHLLRGGDKARRDTYAVDDTPNPSKRHHKSVPVQHMQPISPIKKLKKYAAKKPLDIPALPRPAEPRSLVQESLDAQLDGAITDNAEQEHDTASLRRSTLRPNPVEQDPAVSGAEDDHDPQDSAPVSLPADIASENEEIDDETLQATLTQEVDDVAIQQDVPISPQQASRRKPGRPRTSAPPTVAQRVATAVEIPTHESLRPSRRPQGSSASPQEIQSQSSTSAVRLAAEMSNENEQAKQARQSKQARVDTVAKARKLKPTKQAKHDMPRQVSRAPHIRAAEGQEDPDAGEGAHSEQPVMVDDEQVDSQPEAVARASARLPTTHPDRIRVVDLEFDTSRDDLEPSPEKQPIRVTVSNKRRRASDSPQNAPNLPRKRQRALAANEGPAAPIETVSEADRQRYYKQWHELRKVRLAIRKIGVQHINGEAQPQHRIKLVDGKVKAAMSCCNDVIIKVMTGEDAATDLMAVANEVDALHDASNDEEEFGNMRRVKNIYFHLFPQLVKTVWEMVRSYEALDRRAEPDALPTKLRLRQVKEVIKLIIDLGAGAKEYSRPSSELALVQPVDNGIVAPLKMVYRELTIAYQNLERRAEDRRQRQLEAESNARAAEQERREERKAEQIRKTRQRWEKLHTERLYAESTNIISREKRIHLLCESEPKPEYDQNGEPFERVEVFQTRVGPSPAAVERAKSVVWDEDESQALAEKLKYYREIDPKVPDVLVAVIRDCCLAGNRMTGVPRGPLNRFNVTEIVTCAALLKAYLRNVQLTQSGLVEDWVEGIPDWTKERCMGKENDDVEQVADEEMDE</sequence>
<accession>A0AAN7WDA6</accession>
<feature type="compositionally biased region" description="Basic and acidic residues" evidence="1">
    <location>
        <begin position="756"/>
        <end position="772"/>
    </location>
</feature>
<feature type="region of interest" description="Disordered" evidence="1">
    <location>
        <begin position="155"/>
        <end position="446"/>
    </location>
</feature>
<feature type="region of interest" description="Disordered" evidence="1">
    <location>
        <begin position="488"/>
        <end position="536"/>
    </location>
</feature>
<feature type="compositionally biased region" description="Low complexity" evidence="1">
    <location>
        <begin position="113"/>
        <end position="125"/>
    </location>
</feature>
<feature type="compositionally biased region" description="Basic residues" evidence="1">
    <location>
        <begin position="404"/>
        <end position="413"/>
    </location>
</feature>
<feature type="region of interest" description="Disordered" evidence="1">
    <location>
        <begin position="743"/>
        <end position="772"/>
    </location>
</feature>
<evidence type="ECO:0000313" key="2">
    <source>
        <dbReference type="EMBL" id="KAK5701769.1"/>
    </source>
</evidence>
<feature type="region of interest" description="Disordered" evidence="1">
    <location>
        <begin position="1"/>
        <end position="125"/>
    </location>
</feature>
<reference evidence="2" key="1">
    <citation type="submission" date="2023-08" db="EMBL/GenBank/DDBJ databases">
        <title>Black Yeasts Isolated from many extreme environments.</title>
        <authorList>
            <person name="Coleine C."/>
            <person name="Stajich J.E."/>
            <person name="Selbmann L."/>
        </authorList>
    </citation>
    <scope>NUCLEOTIDE SEQUENCE</scope>
    <source>
        <strain evidence="2">CCFEE 5810</strain>
    </source>
</reference>
<feature type="compositionally biased region" description="Basic and acidic residues" evidence="1">
    <location>
        <begin position="156"/>
        <end position="166"/>
    </location>
</feature>
<feature type="region of interest" description="Disordered" evidence="1">
    <location>
        <begin position="452"/>
        <end position="471"/>
    </location>
</feature>
<feature type="compositionally biased region" description="Acidic residues" evidence="1">
    <location>
        <begin position="284"/>
        <end position="293"/>
    </location>
</feature>
<protein>
    <submittedName>
        <fullName evidence="2">Uncharacterized protein</fullName>
    </submittedName>
</protein>
<comment type="caution">
    <text evidence="2">The sequence shown here is derived from an EMBL/GenBank/DDBJ whole genome shotgun (WGS) entry which is preliminary data.</text>
</comment>
<evidence type="ECO:0000313" key="3">
    <source>
        <dbReference type="Proteomes" id="UP001310594"/>
    </source>
</evidence>
<feature type="compositionally biased region" description="Basic and acidic residues" evidence="1">
    <location>
        <begin position="488"/>
        <end position="500"/>
    </location>
</feature>
<dbReference type="Proteomes" id="UP001310594">
    <property type="component" value="Unassembled WGS sequence"/>
</dbReference>
<name>A0AAN7WDA6_9PEZI</name>
<organism evidence="2 3">
    <name type="scientific">Elasticomyces elasticus</name>
    <dbReference type="NCBI Taxonomy" id="574655"/>
    <lineage>
        <taxon>Eukaryota</taxon>
        <taxon>Fungi</taxon>
        <taxon>Dikarya</taxon>
        <taxon>Ascomycota</taxon>
        <taxon>Pezizomycotina</taxon>
        <taxon>Dothideomycetes</taxon>
        <taxon>Dothideomycetidae</taxon>
        <taxon>Mycosphaerellales</taxon>
        <taxon>Teratosphaeriaceae</taxon>
        <taxon>Elasticomyces</taxon>
    </lineage>
</organism>
<proteinExistence type="predicted"/>
<evidence type="ECO:0000256" key="1">
    <source>
        <dbReference type="SAM" id="MobiDB-lite"/>
    </source>
</evidence>
<feature type="compositionally biased region" description="Polar residues" evidence="1">
    <location>
        <begin position="356"/>
        <end position="374"/>
    </location>
</feature>
<dbReference type="EMBL" id="JAVRQU010000006">
    <property type="protein sequence ID" value="KAK5701769.1"/>
    <property type="molecule type" value="Genomic_DNA"/>
</dbReference>
<feature type="compositionally biased region" description="Polar residues" evidence="1">
    <location>
        <begin position="95"/>
        <end position="109"/>
    </location>
</feature>
<dbReference type="AlphaFoldDB" id="A0AAN7WDA6"/>
<gene>
    <name evidence="2" type="ORF">LTR97_004587</name>
</gene>